<dbReference type="NCBIfam" id="TIGR01909">
    <property type="entry name" value="C_GCAxxG_C_C"/>
    <property type="match status" value="1"/>
</dbReference>
<gene>
    <name evidence="1" type="ORF">DLK05_06545</name>
</gene>
<protein>
    <submittedName>
        <fullName evidence="1">C_GCAxxG_C_C family protein</fullName>
    </submittedName>
</protein>
<dbReference type="OrthoDB" id="9791535at2"/>
<sequence length="136" mass="15356">MKEKAIYSFYNGINCAQSVLTSYADHLKFDSDMTLSVSNGFDGGMGKLQKTCCAVTGSFMVLSMSNPRRHLENIDDRNATNEMIQKFTSDYTILHGSFDCRTLLNCDFTIEEGEKQFRDLDMKKNICSKCISDSIN</sequence>
<dbReference type="AlphaFoldDB" id="A0A434AWA6"/>
<evidence type="ECO:0000313" key="2">
    <source>
        <dbReference type="Proteomes" id="UP000282985"/>
    </source>
</evidence>
<proteinExistence type="predicted"/>
<dbReference type="EMBL" id="RJJX01000006">
    <property type="protein sequence ID" value="RUT78789.1"/>
    <property type="molecule type" value="Genomic_DNA"/>
</dbReference>
<dbReference type="RefSeq" id="WP_127343188.1">
    <property type="nucleotide sequence ID" value="NZ_RJJX01000006.1"/>
</dbReference>
<comment type="caution">
    <text evidence="1">The sequence shown here is derived from an EMBL/GenBank/DDBJ whole genome shotgun (WGS) entry which is preliminary data.</text>
</comment>
<reference evidence="1 2" key="1">
    <citation type="submission" date="2018-11" db="EMBL/GenBank/DDBJ databases">
        <title>Parancylomarina longa gen. nov., sp. nov., isolated from sediments of southern Okinawa.</title>
        <authorList>
            <person name="Fu T."/>
        </authorList>
    </citation>
    <scope>NUCLEOTIDE SEQUENCE [LARGE SCALE GENOMIC DNA]</scope>
    <source>
        <strain evidence="1 2">T3-2 S1-C</strain>
    </source>
</reference>
<organism evidence="1 2">
    <name type="scientific">Ancylomarina longa</name>
    <dbReference type="NCBI Taxonomy" id="2487017"/>
    <lineage>
        <taxon>Bacteria</taxon>
        <taxon>Pseudomonadati</taxon>
        <taxon>Bacteroidota</taxon>
        <taxon>Bacteroidia</taxon>
        <taxon>Marinilabiliales</taxon>
        <taxon>Marinifilaceae</taxon>
        <taxon>Ancylomarina</taxon>
    </lineage>
</organism>
<dbReference type="InterPro" id="IPR010181">
    <property type="entry name" value="CGCAxxGCC_motif"/>
</dbReference>
<name>A0A434AWA6_9BACT</name>
<dbReference type="Pfam" id="PF09719">
    <property type="entry name" value="C_GCAxxG_C_C"/>
    <property type="match status" value="1"/>
</dbReference>
<keyword evidence="2" id="KW-1185">Reference proteome</keyword>
<dbReference type="Proteomes" id="UP000282985">
    <property type="component" value="Unassembled WGS sequence"/>
</dbReference>
<evidence type="ECO:0000313" key="1">
    <source>
        <dbReference type="EMBL" id="RUT78789.1"/>
    </source>
</evidence>
<accession>A0A434AWA6</accession>